<keyword evidence="2" id="KW-1185">Reference proteome</keyword>
<dbReference type="RefSeq" id="WP_344484439.1">
    <property type="nucleotide sequence ID" value="NZ_BAAASB010000024.1"/>
</dbReference>
<protein>
    <submittedName>
        <fullName evidence="1">Uncharacterized protein</fullName>
    </submittedName>
</protein>
<organism evidence="1 2">
    <name type="scientific">Streptomyces amakusaensis</name>
    <dbReference type="NCBI Taxonomy" id="67271"/>
    <lineage>
        <taxon>Bacteria</taxon>
        <taxon>Bacillati</taxon>
        <taxon>Actinomycetota</taxon>
        <taxon>Actinomycetes</taxon>
        <taxon>Kitasatosporales</taxon>
        <taxon>Streptomycetaceae</taxon>
        <taxon>Streptomyces</taxon>
    </lineage>
</organism>
<comment type="caution">
    <text evidence="1">The sequence shown here is derived from an EMBL/GenBank/DDBJ whole genome shotgun (WGS) entry which is preliminary data.</text>
</comment>
<evidence type="ECO:0000313" key="1">
    <source>
        <dbReference type="EMBL" id="MFC5155932.1"/>
    </source>
</evidence>
<reference evidence="2" key="1">
    <citation type="journal article" date="2019" name="Int. J. Syst. Evol. Microbiol.">
        <title>The Global Catalogue of Microorganisms (GCM) 10K type strain sequencing project: providing services to taxonomists for standard genome sequencing and annotation.</title>
        <authorList>
            <consortium name="The Broad Institute Genomics Platform"/>
            <consortium name="The Broad Institute Genome Sequencing Center for Infectious Disease"/>
            <person name="Wu L."/>
            <person name="Ma J."/>
        </authorList>
    </citation>
    <scope>NUCLEOTIDE SEQUENCE [LARGE SCALE GENOMIC DNA]</scope>
    <source>
        <strain evidence="2">PCU 266</strain>
    </source>
</reference>
<proteinExistence type="predicted"/>
<dbReference type="EMBL" id="JBHSKP010000027">
    <property type="protein sequence ID" value="MFC5155932.1"/>
    <property type="molecule type" value="Genomic_DNA"/>
</dbReference>
<dbReference type="Proteomes" id="UP001596160">
    <property type="component" value="Unassembled WGS sequence"/>
</dbReference>
<name>A0ABW0AR17_9ACTN</name>
<evidence type="ECO:0000313" key="2">
    <source>
        <dbReference type="Proteomes" id="UP001596160"/>
    </source>
</evidence>
<sequence length="106" mass="10852">MAGEGLVGDVVVQAGRERAAAQGLQQMAPGLGEDVTSSAARAVSSSGRTPARITAAAGRQRSSRPAIIALPNFRIADAPPHQQLFQRTGGLLVRAGVATAPVVRTR</sequence>
<accession>A0ABW0AR17</accession>
<gene>
    <name evidence="1" type="ORF">ACFPRH_29895</name>
</gene>